<evidence type="ECO:0000256" key="5">
    <source>
        <dbReference type="ARBA" id="ARBA00022782"/>
    </source>
</evidence>
<dbReference type="GO" id="GO:0007283">
    <property type="term" value="P:spermatogenesis"/>
    <property type="evidence" value="ECO:0007669"/>
    <property type="project" value="UniProtKB-KW"/>
</dbReference>
<keyword evidence="11" id="KW-0469">Meiosis</keyword>
<dbReference type="InterPro" id="IPR007052">
    <property type="entry name" value="CS_dom"/>
</dbReference>
<comment type="catalytic activity">
    <reaction evidence="12">
        <text>ATP + H2O = ADP + phosphate + H(+)</text>
        <dbReference type="Rhea" id="RHEA:13065"/>
        <dbReference type="ChEBI" id="CHEBI:15377"/>
        <dbReference type="ChEBI" id="CHEBI:15378"/>
        <dbReference type="ChEBI" id="CHEBI:30616"/>
        <dbReference type="ChEBI" id="CHEBI:43474"/>
        <dbReference type="ChEBI" id="CHEBI:456216"/>
        <dbReference type="EC" id="3.6.4.13"/>
    </reaction>
</comment>
<dbReference type="GO" id="GO:0003676">
    <property type="term" value="F:nucleic acid binding"/>
    <property type="evidence" value="ECO:0007669"/>
    <property type="project" value="InterPro"/>
</dbReference>
<dbReference type="PANTHER" id="PTHR22655:SF2">
    <property type="entry name" value="ATP-DEPENDENT RNA HELICASE TDRD12-RELATED"/>
    <property type="match status" value="1"/>
</dbReference>
<keyword evidence="3" id="KW-0677">Repeat</keyword>
<dbReference type="SUPFAM" id="SSF63748">
    <property type="entry name" value="Tudor/PWWP/MBT"/>
    <property type="match status" value="2"/>
</dbReference>
<keyword evidence="10" id="KW-0943">RNA-mediated gene silencing</keyword>
<dbReference type="GO" id="GO:0051321">
    <property type="term" value="P:meiotic cell cycle"/>
    <property type="evidence" value="ECO:0007669"/>
    <property type="project" value="UniProtKB-KW"/>
</dbReference>
<evidence type="ECO:0000256" key="9">
    <source>
        <dbReference type="ARBA" id="ARBA00022871"/>
    </source>
</evidence>
<evidence type="ECO:0000259" key="14">
    <source>
        <dbReference type="PROSITE" id="PS51192"/>
    </source>
</evidence>
<evidence type="ECO:0000313" key="16">
    <source>
        <dbReference type="EMBL" id="KAK9680727.1"/>
    </source>
</evidence>
<organism evidence="16 17">
    <name type="scientific">Popillia japonica</name>
    <name type="common">Japanese beetle</name>
    <dbReference type="NCBI Taxonomy" id="7064"/>
    <lineage>
        <taxon>Eukaryota</taxon>
        <taxon>Metazoa</taxon>
        <taxon>Ecdysozoa</taxon>
        <taxon>Arthropoda</taxon>
        <taxon>Hexapoda</taxon>
        <taxon>Insecta</taxon>
        <taxon>Pterygota</taxon>
        <taxon>Neoptera</taxon>
        <taxon>Endopterygota</taxon>
        <taxon>Coleoptera</taxon>
        <taxon>Polyphaga</taxon>
        <taxon>Scarabaeiformia</taxon>
        <taxon>Scarabaeidae</taxon>
        <taxon>Rutelinae</taxon>
        <taxon>Popillia</taxon>
    </lineage>
</organism>
<evidence type="ECO:0000256" key="12">
    <source>
        <dbReference type="ARBA" id="ARBA00047984"/>
    </source>
</evidence>
<keyword evidence="6" id="KW-0378">Hydrolase</keyword>
<dbReference type="GO" id="GO:0003724">
    <property type="term" value="F:RNA helicase activity"/>
    <property type="evidence" value="ECO:0007669"/>
    <property type="project" value="UniProtKB-EC"/>
</dbReference>
<evidence type="ECO:0000256" key="3">
    <source>
        <dbReference type="ARBA" id="ARBA00022737"/>
    </source>
</evidence>
<dbReference type="SMART" id="SM00333">
    <property type="entry name" value="TUDOR"/>
    <property type="match status" value="2"/>
</dbReference>
<evidence type="ECO:0000256" key="13">
    <source>
        <dbReference type="SAM" id="MobiDB-lite"/>
    </source>
</evidence>
<evidence type="ECO:0000256" key="7">
    <source>
        <dbReference type="ARBA" id="ARBA00022806"/>
    </source>
</evidence>
<comment type="caution">
    <text evidence="16">The sequence shown here is derived from an EMBL/GenBank/DDBJ whole genome shotgun (WGS) entry which is preliminary data.</text>
</comment>
<evidence type="ECO:0000256" key="8">
    <source>
        <dbReference type="ARBA" id="ARBA00022840"/>
    </source>
</evidence>
<evidence type="ECO:0000259" key="15">
    <source>
        <dbReference type="PROSITE" id="PS51203"/>
    </source>
</evidence>
<accession>A0AAW1HW49</accession>
<dbReference type="Gene3D" id="2.60.40.790">
    <property type="match status" value="1"/>
</dbReference>
<feature type="region of interest" description="Disordered" evidence="13">
    <location>
        <begin position="365"/>
        <end position="384"/>
    </location>
</feature>
<evidence type="ECO:0000256" key="10">
    <source>
        <dbReference type="ARBA" id="ARBA00023158"/>
    </source>
</evidence>
<name>A0AAW1HW49_POPJA</name>
<dbReference type="SMART" id="SM00487">
    <property type="entry name" value="DEXDc"/>
    <property type="match status" value="1"/>
</dbReference>
<evidence type="ECO:0000256" key="1">
    <source>
        <dbReference type="ARBA" id="ARBA00012552"/>
    </source>
</evidence>
<dbReference type="Pfam" id="PF00270">
    <property type="entry name" value="DEAD"/>
    <property type="match status" value="1"/>
</dbReference>
<dbReference type="InterPro" id="IPR027417">
    <property type="entry name" value="P-loop_NTPase"/>
</dbReference>
<feature type="domain" description="CS" evidence="15">
    <location>
        <begin position="1567"/>
        <end position="1653"/>
    </location>
</feature>
<keyword evidence="7 16" id="KW-0347">Helicase</keyword>
<dbReference type="PANTHER" id="PTHR22655">
    <property type="entry name" value="ATP-DEPENDENT RNA HELICASE TDRD12-RELATED"/>
    <property type="match status" value="1"/>
</dbReference>
<dbReference type="EMBL" id="JASPKY010000876">
    <property type="protein sequence ID" value="KAK9680727.1"/>
    <property type="molecule type" value="Genomic_DNA"/>
</dbReference>
<dbReference type="PROSITE" id="PS51192">
    <property type="entry name" value="HELICASE_ATP_BIND_1"/>
    <property type="match status" value="1"/>
</dbReference>
<dbReference type="InterPro" id="IPR011545">
    <property type="entry name" value="DEAD/DEAH_box_helicase_dom"/>
</dbReference>
<dbReference type="GO" id="GO:0042078">
    <property type="term" value="P:germ-line stem cell division"/>
    <property type="evidence" value="ECO:0007669"/>
    <property type="project" value="TreeGrafter"/>
</dbReference>
<feature type="domain" description="Helicase ATP-binding" evidence="14">
    <location>
        <begin position="575"/>
        <end position="762"/>
    </location>
</feature>
<dbReference type="Gene3D" id="2.30.30.140">
    <property type="match status" value="2"/>
</dbReference>
<keyword evidence="9" id="KW-0744">Spermatogenesis</keyword>
<dbReference type="SUPFAM" id="SSF49764">
    <property type="entry name" value="HSP20-like chaperones"/>
    <property type="match status" value="1"/>
</dbReference>
<dbReference type="GO" id="GO:0005737">
    <property type="term" value="C:cytoplasm"/>
    <property type="evidence" value="ECO:0007669"/>
    <property type="project" value="UniProtKB-ARBA"/>
</dbReference>
<keyword evidence="4" id="KW-0547">Nucleotide-binding</keyword>
<proteinExistence type="predicted"/>
<reference evidence="16 17" key="1">
    <citation type="journal article" date="2024" name="BMC Genomics">
        <title>De novo assembly and annotation of Popillia japonica's genome with initial clues to its potential as an invasive pest.</title>
        <authorList>
            <person name="Cucini C."/>
            <person name="Boschi S."/>
            <person name="Funari R."/>
            <person name="Cardaioli E."/>
            <person name="Iannotti N."/>
            <person name="Marturano G."/>
            <person name="Paoli F."/>
            <person name="Bruttini M."/>
            <person name="Carapelli A."/>
            <person name="Frati F."/>
            <person name="Nardi F."/>
        </authorList>
    </citation>
    <scope>NUCLEOTIDE SEQUENCE [LARGE SCALE GENOMIC DNA]</scope>
    <source>
        <strain evidence="16">DMR45628</strain>
    </source>
</reference>
<dbReference type="SUPFAM" id="SSF52540">
    <property type="entry name" value="P-loop containing nucleoside triphosphate hydrolases"/>
    <property type="match status" value="2"/>
</dbReference>
<dbReference type="InterPro" id="IPR008978">
    <property type="entry name" value="HSP20-like_chaperone"/>
</dbReference>
<evidence type="ECO:0000256" key="6">
    <source>
        <dbReference type="ARBA" id="ARBA00022801"/>
    </source>
</evidence>
<keyword evidence="5" id="KW-0221">Differentiation</keyword>
<protein>
    <recommendedName>
        <fullName evidence="1">RNA helicase</fullName>
        <ecNumber evidence="1">3.6.4.13</ecNumber>
    </recommendedName>
</protein>
<dbReference type="InterPro" id="IPR035437">
    <property type="entry name" value="SNase_OB-fold_sf"/>
</dbReference>
<dbReference type="GO" id="GO:0005524">
    <property type="term" value="F:ATP binding"/>
    <property type="evidence" value="ECO:0007669"/>
    <property type="project" value="UniProtKB-KW"/>
</dbReference>
<dbReference type="CDD" id="cd20379">
    <property type="entry name" value="Tudor_dTUD-like"/>
    <property type="match status" value="1"/>
</dbReference>
<keyword evidence="17" id="KW-1185">Reference proteome</keyword>
<keyword evidence="8" id="KW-0067">ATP-binding</keyword>
<dbReference type="InterPro" id="IPR014001">
    <property type="entry name" value="Helicase_ATP-bd"/>
</dbReference>
<dbReference type="Proteomes" id="UP001458880">
    <property type="component" value="Unassembled WGS sequence"/>
</dbReference>
<gene>
    <name evidence="16" type="ORF">QE152_g38864</name>
</gene>
<dbReference type="Gene3D" id="3.40.50.300">
    <property type="entry name" value="P-loop containing nucleotide triphosphate hydrolases"/>
    <property type="match status" value="2"/>
</dbReference>
<evidence type="ECO:0000256" key="4">
    <source>
        <dbReference type="ARBA" id="ARBA00022741"/>
    </source>
</evidence>
<dbReference type="GO" id="GO:0031047">
    <property type="term" value="P:regulatory ncRNA-mediated gene silencing"/>
    <property type="evidence" value="ECO:0007669"/>
    <property type="project" value="UniProtKB-KW"/>
</dbReference>
<dbReference type="EC" id="3.6.4.13" evidence="1"/>
<dbReference type="InterPro" id="IPR002999">
    <property type="entry name" value="Tudor"/>
</dbReference>
<dbReference type="GO" id="GO:0016787">
    <property type="term" value="F:hydrolase activity"/>
    <property type="evidence" value="ECO:0007669"/>
    <property type="project" value="UniProtKB-KW"/>
</dbReference>
<dbReference type="PROSITE" id="PS51203">
    <property type="entry name" value="CS"/>
    <property type="match status" value="1"/>
</dbReference>
<evidence type="ECO:0000256" key="2">
    <source>
        <dbReference type="ARBA" id="ARBA00022473"/>
    </source>
</evidence>
<evidence type="ECO:0000256" key="11">
    <source>
        <dbReference type="ARBA" id="ARBA00023254"/>
    </source>
</evidence>
<sequence>MTEEVYDVPRDFASQPALTQSAFALPACLYNIVPMKNVLDIELNKCIYEKQINFDEGTIRVTREVIRAADTLVFHTQSVLHKILCGSLDLTVEGKHINMIDMLIKKCHVAKDQQLFLQAMKLNFNIISQNNLDNRGISEEILSHSISNRGISEEILSHSISEGVGRSCLRNMTRDIPSPGSHNAYVSKWLLQNKTKIQVPGTRRPSTLCLATTVEELPPSRISSISSDSNRERGSKSPVVKKIQSVTSNVNNDSTSAVEDNEENISIQDISSHLPSNIVEVVDNLKDTNVDYIRTSSKLMDFKTLVKGRGKSTTENRKEINVKKCTSPENEGVRPIGSLFDVIKGRGRSKTIISKVETSEISKEDFDSSDSIYESDAHSQDTADCSLNKSSLEDLSTGPLSHTLSSSASPSHNRQVKLIPAGASLLPPADANDAKLLAALSSSESDAEVPMKRESLRKKLKLGCQCENCLKWETSDYEVQEKFIELKTIPAKVACTPPLFLKTEKEDLAYDIEMTKIKRAESKIQKDIAPCLLVHSLELCIYASSVADVTFCQSVHRSLNYLNLKNTYTIQSYAWPAIMRSMNICIVGAAKSGKSLCYLPAVCTFIIEKRSRYSELPTDDGPIAVVLCESLPKVEQIYNLFITILKHTREKVAIGVVIPPTSFSYLKHVKSCDILVTTPRVLIHFLKSRIINFKRLCHFVMEDADKLFAKYGNEIDTLTKGIQSMVSHRVCSYGVQVIALSEQWTGGLETFSKKLENPPMICISSYLQCAIYGRANIQMHFVSSAVKVRSICDIVKENSRTFKTVIVCNDDSDVTYISNLLQIEGASVICITSYMTEAVSEQEVLWNSTNSGRHSVLVCTDTIFNAQLICTEAIFNAHPSITQAEILIHYSLPQENWTLFSRRFKCLLDNYDCPFNSKFQPGSCKVHIYVSEDCSKQYPRLYRFLTDLGITLPRKFVDFSKNVERQEEQEKIRNNTAFCKRLKLLGNCNKFHCNKRHVVDPHLDLENWIPTAGIVKFNILHIQNATVFSVRLLEHMDINRNVHKIKDDVKFVTHNLTDDMRRNTVPASQFCTRQVYAYFDEETGTYHRCKLLKVLHQLKNTKSSYEVWIKLIDAGKEKRTMFANLYKLPSRYIGVPPQSLDVYLANILPPDQDEDWSIHTKNKVSNIIHNVNFNRDHRFYTGRIVLQIGDTLWLDDIKLQETLEYSNDTVTIFQLKKKLLQMELCRETTCQLEGLYEVYQHCGLDLPRYELKALSNGQKLIKQVEPQWAFLEEDYNVVYFSSAESPGKFYVRQQKYQKLFQQLQRELQLLVNQPSYPKITDIIINSCYLAQDPEGDEYARVIVRNIEEDMVDCFFVDFGDYTKVQKNELKFLPDNFITRLPFQTIECSLYGVEPILDCWAYEATDVFYDHCFEVNTNIYKNLFIKYFKLTQCEQKGKNIYSVILLDYVSEKPIFINNILIDCGFATTVKDEPLVNMTLPIMKEELEEDDWNVDNVTDTVVESNELDNKMFSQENEEDIWDIQINDMDELVEELFGKVIIDVDAPSAPIGSSISSNLKPITALPAVNYSTPDVVWYQTDQLIKFDIQLPDVVKYTTTVLRKSIFCFSTIKNETEYKLNFQLFGNVNSTFQHIGGGPVVRITLTKLKPGNWERLTFSDQKMRNIRYDMSKYVFPEEKKRLFLEIEKDEDEEADNNEIIVEIGSDIDYSESDIETDIESN</sequence>
<dbReference type="Pfam" id="PF00567">
    <property type="entry name" value="TUDOR"/>
    <property type="match status" value="1"/>
</dbReference>
<keyword evidence="2" id="KW-0217">Developmental protein</keyword>
<evidence type="ECO:0000313" key="17">
    <source>
        <dbReference type="Proteomes" id="UP001458880"/>
    </source>
</evidence>
<dbReference type="Gene3D" id="2.40.50.90">
    <property type="match status" value="2"/>
</dbReference>